<reference evidence="2 3" key="1">
    <citation type="submission" date="2019-01" db="EMBL/GenBank/DDBJ databases">
        <title>Colonization of the human gut by bovine bacteria present in Parmesan cheese.</title>
        <authorList>
            <person name="Lugli G.A."/>
            <person name="Milani C."/>
        </authorList>
    </citation>
    <scope>NUCLEOTIDE SEQUENCE [LARGE SCALE GENOMIC DNA]</scope>
    <source>
        <strain evidence="2 3">LDELB18P1</strain>
    </source>
</reference>
<evidence type="ECO:0000313" key="3">
    <source>
        <dbReference type="Proteomes" id="UP000292818"/>
    </source>
</evidence>
<dbReference type="EMBL" id="SETJ01000006">
    <property type="protein sequence ID" value="RZM17533.1"/>
    <property type="molecule type" value="Genomic_DNA"/>
</dbReference>
<proteinExistence type="predicted"/>
<comment type="caution">
    <text evidence="2">The sequence shown here is derived from an EMBL/GenBank/DDBJ whole genome shotgun (WGS) entry which is preliminary data.</text>
</comment>
<dbReference type="RefSeq" id="WP_035164401.1">
    <property type="nucleotide sequence ID" value="NZ_SETJ01000006.1"/>
</dbReference>
<organism evidence="2 3">
    <name type="scientific">Lactobacillus delbrueckii</name>
    <dbReference type="NCBI Taxonomy" id="1584"/>
    <lineage>
        <taxon>Bacteria</taxon>
        <taxon>Bacillati</taxon>
        <taxon>Bacillota</taxon>
        <taxon>Bacilli</taxon>
        <taxon>Lactobacillales</taxon>
        <taxon>Lactobacillaceae</taxon>
        <taxon>Lactobacillus</taxon>
    </lineage>
</organism>
<gene>
    <name evidence="2" type="ORF">LDELB18P1_0050</name>
</gene>
<feature type="region of interest" description="Disordered" evidence="1">
    <location>
        <begin position="20"/>
        <end position="44"/>
    </location>
</feature>
<dbReference type="Proteomes" id="UP000292818">
    <property type="component" value="Unassembled WGS sequence"/>
</dbReference>
<sequence length="110" mass="12763">MANKIKVDAQDVMQKTEQAAEMAEEKPQAVKVVRPRAKRKKPAEVKSEHINMVISKETRAKLEAYKAITGKTTTELFQEYLDKLWVTDRDVTDSELFRDLYINNMKKYGL</sequence>
<name>A0A4Q7DY08_9LACO</name>
<dbReference type="AlphaFoldDB" id="A0A4Q7DY08"/>
<evidence type="ECO:0000313" key="2">
    <source>
        <dbReference type="EMBL" id="RZM17533.1"/>
    </source>
</evidence>
<accession>A0A4Q7DY08</accession>
<protein>
    <submittedName>
        <fullName evidence="2">Uncharacterized protein</fullName>
    </submittedName>
</protein>
<evidence type="ECO:0000256" key="1">
    <source>
        <dbReference type="SAM" id="MobiDB-lite"/>
    </source>
</evidence>